<dbReference type="EMBL" id="JARBJD010000123">
    <property type="protein sequence ID" value="KAK2951170.1"/>
    <property type="molecule type" value="Genomic_DNA"/>
</dbReference>
<evidence type="ECO:0000313" key="2">
    <source>
        <dbReference type="EMBL" id="KAK2951170.1"/>
    </source>
</evidence>
<feature type="region of interest" description="Disordered" evidence="1">
    <location>
        <begin position="291"/>
        <end position="390"/>
    </location>
</feature>
<accession>A0ABQ9XIA3</accession>
<name>A0ABQ9XIA3_9EUKA</name>
<feature type="region of interest" description="Disordered" evidence="1">
    <location>
        <begin position="1"/>
        <end position="44"/>
    </location>
</feature>
<reference evidence="2 3" key="1">
    <citation type="journal article" date="2022" name="bioRxiv">
        <title>Genomics of Preaxostyla Flagellates Illuminates Evolutionary Transitions and the Path Towards Mitochondrial Loss.</title>
        <authorList>
            <person name="Novak L.V.F."/>
            <person name="Treitli S.C."/>
            <person name="Pyrih J."/>
            <person name="Halakuc P."/>
            <person name="Pipaliya S.V."/>
            <person name="Vacek V."/>
            <person name="Brzon O."/>
            <person name="Soukal P."/>
            <person name="Eme L."/>
            <person name="Dacks J.B."/>
            <person name="Karnkowska A."/>
            <person name="Elias M."/>
            <person name="Hampl V."/>
        </authorList>
    </citation>
    <scope>NUCLEOTIDE SEQUENCE [LARGE SCALE GENOMIC DNA]</scope>
    <source>
        <strain evidence="2">NAU3</strain>
        <tissue evidence="2">Gut</tissue>
    </source>
</reference>
<feature type="compositionally biased region" description="Basic residues" evidence="1">
    <location>
        <begin position="177"/>
        <end position="187"/>
    </location>
</feature>
<proteinExistence type="predicted"/>
<evidence type="ECO:0000313" key="3">
    <source>
        <dbReference type="Proteomes" id="UP001281761"/>
    </source>
</evidence>
<dbReference type="Proteomes" id="UP001281761">
    <property type="component" value="Unassembled WGS sequence"/>
</dbReference>
<sequence length="390" mass="43217">MNENPTSLLDDESILGSPSSEETTDGSSLIDETESEEESEESDAHARIHLRVPIHADPLINLESIHPITFADYQIPKHQAVLPVCFYRLFDIYFLYMFVYSAQDDPDETLEDFIDDAEQQPIILMILRTISPILNLSRDILITYVVFISLSQRQLSSNNLTDSITSEHDKATEMHQVTKRSGLKRKGSNSSGGRREADFESRKREEQNSDALETFDSSVSTSFALESFTSPQSPANLPSVPHNQSSSVGSNVMPVGVIPPQPTKPKPGVRIKHPNILPTIPASTFMLPAHAVPSTAPPWNQQSAISPQPQRQPVQPDSYSTRQKDQTVQFSVRQDPNLPRSSPTSPKPLTSHLNQVSEPPQTSHHSTGSVLFTSQAPIFPSSEQDLNETT</sequence>
<evidence type="ECO:0000256" key="1">
    <source>
        <dbReference type="SAM" id="MobiDB-lite"/>
    </source>
</evidence>
<comment type="caution">
    <text evidence="2">The sequence shown here is derived from an EMBL/GenBank/DDBJ whole genome shotgun (WGS) entry which is preliminary data.</text>
</comment>
<keyword evidence="3" id="KW-1185">Reference proteome</keyword>
<feature type="compositionally biased region" description="Polar residues" evidence="1">
    <location>
        <begin position="227"/>
        <end position="250"/>
    </location>
</feature>
<feature type="compositionally biased region" description="Acidic residues" evidence="1">
    <location>
        <begin position="31"/>
        <end position="41"/>
    </location>
</feature>
<gene>
    <name evidence="2" type="ORF">BLNAU_13908</name>
</gene>
<feature type="compositionally biased region" description="Basic and acidic residues" evidence="1">
    <location>
        <begin position="193"/>
        <end position="207"/>
    </location>
</feature>
<feature type="compositionally biased region" description="Polar residues" evidence="1">
    <location>
        <begin position="297"/>
        <end position="390"/>
    </location>
</feature>
<feature type="region of interest" description="Disordered" evidence="1">
    <location>
        <begin position="166"/>
        <end position="215"/>
    </location>
</feature>
<protein>
    <submittedName>
        <fullName evidence="2">Uncharacterized protein</fullName>
    </submittedName>
</protein>
<feature type="region of interest" description="Disordered" evidence="1">
    <location>
        <begin position="227"/>
        <end position="270"/>
    </location>
</feature>
<feature type="compositionally biased region" description="Polar residues" evidence="1">
    <location>
        <begin position="16"/>
        <end position="27"/>
    </location>
</feature>
<organism evidence="2 3">
    <name type="scientific">Blattamonas nauphoetae</name>
    <dbReference type="NCBI Taxonomy" id="2049346"/>
    <lineage>
        <taxon>Eukaryota</taxon>
        <taxon>Metamonada</taxon>
        <taxon>Preaxostyla</taxon>
        <taxon>Oxymonadida</taxon>
        <taxon>Blattamonas</taxon>
    </lineage>
</organism>